<dbReference type="InterPro" id="IPR013096">
    <property type="entry name" value="Cupin_2"/>
</dbReference>
<evidence type="ECO:0000256" key="3">
    <source>
        <dbReference type="ARBA" id="ARBA00023163"/>
    </source>
</evidence>
<sequence>MNIIELENYLFQVNEYEIKQKETGISVNDYPMYSDTNRNTYTDQTYKIVRLPKEMFFSGDNSIFLSRHNRFAPMITHLHDFIEMVYVYKGICIQEINGETISLSKGDLIVLDRDVPHSINALGEEDILINILINKETFDSLFLYKLQDSSSILTQFLADAFNTQAKHDQFIIFHTDKYSTIHSLIQLMLCEHLENRIQTQHFLSQYLQILLMELIRIYQEENIYQTSLLKFNFAPILSYVDQHFKNIDVAEVADKFSYNPNYLSNKLKQVTGKSFQKIVLEKRLLYSKELLRNTDYSIETISLESGFNSPSYFFRQFKKFFGKTPNEFRKK</sequence>
<dbReference type="SMART" id="SM00342">
    <property type="entry name" value="HTH_ARAC"/>
    <property type="match status" value="1"/>
</dbReference>
<dbReference type="Pfam" id="PF12833">
    <property type="entry name" value="HTH_18"/>
    <property type="match status" value="1"/>
</dbReference>
<dbReference type="SUPFAM" id="SSF51215">
    <property type="entry name" value="Regulatory protein AraC"/>
    <property type="match status" value="1"/>
</dbReference>
<dbReference type="RefSeq" id="WP_118397767.1">
    <property type="nucleotide sequence ID" value="NZ_CABJDC010000004.1"/>
</dbReference>
<dbReference type="PRINTS" id="PR00032">
    <property type="entry name" value="HTHARAC"/>
</dbReference>
<reference evidence="5 6" key="1">
    <citation type="submission" date="2018-08" db="EMBL/GenBank/DDBJ databases">
        <title>A genome reference for cultivated species of the human gut microbiota.</title>
        <authorList>
            <person name="Zou Y."/>
            <person name="Xue W."/>
            <person name="Luo G."/>
        </authorList>
    </citation>
    <scope>NUCLEOTIDE SEQUENCE [LARGE SCALE GENOMIC DNA]</scope>
    <source>
        <strain evidence="5 6">AF30-12BH</strain>
    </source>
</reference>
<keyword evidence="3" id="KW-0804">Transcription</keyword>
<dbReference type="InterPro" id="IPR037923">
    <property type="entry name" value="HTH-like"/>
</dbReference>
<keyword evidence="2" id="KW-0238">DNA-binding</keyword>
<dbReference type="InterPro" id="IPR020449">
    <property type="entry name" value="Tscrpt_reg_AraC-type_HTH"/>
</dbReference>
<evidence type="ECO:0000256" key="1">
    <source>
        <dbReference type="ARBA" id="ARBA00023015"/>
    </source>
</evidence>
<evidence type="ECO:0000313" key="6">
    <source>
        <dbReference type="Proteomes" id="UP000285725"/>
    </source>
</evidence>
<feature type="domain" description="HTH araC/xylS-type" evidence="4">
    <location>
        <begin position="234"/>
        <end position="331"/>
    </location>
</feature>
<evidence type="ECO:0000256" key="2">
    <source>
        <dbReference type="ARBA" id="ARBA00023125"/>
    </source>
</evidence>
<gene>
    <name evidence="5" type="ORF">DWZ19_07360</name>
</gene>
<dbReference type="EMBL" id="QRQU01000004">
    <property type="protein sequence ID" value="RHN25377.1"/>
    <property type="molecule type" value="Genomic_DNA"/>
</dbReference>
<dbReference type="InterPro" id="IPR009057">
    <property type="entry name" value="Homeodomain-like_sf"/>
</dbReference>
<dbReference type="PROSITE" id="PS00041">
    <property type="entry name" value="HTH_ARAC_FAMILY_1"/>
    <property type="match status" value="1"/>
</dbReference>
<dbReference type="PANTHER" id="PTHR43280:SF28">
    <property type="entry name" value="HTH-TYPE TRANSCRIPTIONAL ACTIVATOR RHAS"/>
    <property type="match status" value="1"/>
</dbReference>
<organism evidence="5 6">
    <name type="scientific">Streptococcus parasanguinis</name>
    <dbReference type="NCBI Taxonomy" id="1318"/>
    <lineage>
        <taxon>Bacteria</taxon>
        <taxon>Bacillati</taxon>
        <taxon>Bacillota</taxon>
        <taxon>Bacilli</taxon>
        <taxon>Lactobacillales</taxon>
        <taxon>Streptococcaceae</taxon>
        <taxon>Streptococcus</taxon>
    </lineage>
</organism>
<dbReference type="Proteomes" id="UP000285725">
    <property type="component" value="Unassembled WGS sequence"/>
</dbReference>
<name>A0AAE8DJG6_STRPA</name>
<dbReference type="InterPro" id="IPR018060">
    <property type="entry name" value="HTH_AraC"/>
</dbReference>
<dbReference type="Pfam" id="PF07883">
    <property type="entry name" value="Cupin_2"/>
    <property type="match status" value="1"/>
</dbReference>
<dbReference type="SUPFAM" id="SSF46689">
    <property type="entry name" value="Homeodomain-like"/>
    <property type="match status" value="1"/>
</dbReference>
<dbReference type="InterPro" id="IPR018062">
    <property type="entry name" value="HTH_AraC-typ_CS"/>
</dbReference>
<dbReference type="Gene3D" id="1.10.10.60">
    <property type="entry name" value="Homeodomain-like"/>
    <property type="match status" value="2"/>
</dbReference>
<dbReference type="GO" id="GO:0003700">
    <property type="term" value="F:DNA-binding transcription factor activity"/>
    <property type="evidence" value="ECO:0007669"/>
    <property type="project" value="InterPro"/>
</dbReference>
<comment type="caution">
    <text evidence="5">The sequence shown here is derived from an EMBL/GenBank/DDBJ whole genome shotgun (WGS) entry which is preliminary data.</text>
</comment>
<protein>
    <submittedName>
        <fullName evidence="5">AraC family transcriptional regulator</fullName>
    </submittedName>
</protein>
<dbReference type="PROSITE" id="PS01124">
    <property type="entry name" value="HTH_ARAC_FAMILY_2"/>
    <property type="match status" value="1"/>
</dbReference>
<dbReference type="Gene3D" id="2.60.120.10">
    <property type="entry name" value="Jelly Rolls"/>
    <property type="match status" value="1"/>
</dbReference>
<accession>A0AAE8DJG6</accession>
<dbReference type="InterPro" id="IPR014710">
    <property type="entry name" value="RmlC-like_jellyroll"/>
</dbReference>
<dbReference type="AlphaFoldDB" id="A0AAE8DJG6"/>
<dbReference type="PANTHER" id="PTHR43280">
    <property type="entry name" value="ARAC-FAMILY TRANSCRIPTIONAL REGULATOR"/>
    <property type="match status" value="1"/>
</dbReference>
<proteinExistence type="predicted"/>
<dbReference type="GO" id="GO:0043565">
    <property type="term" value="F:sequence-specific DNA binding"/>
    <property type="evidence" value="ECO:0007669"/>
    <property type="project" value="InterPro"/>
</dbReference>
<evidence type="ECO:0000313" key="5">
    <source>
        <dbReference type="EMBL" id="RHN25377.1"/>
    </source>
</evidence>
<keyword evidence="1" id="KW-0805">Transcription regulation</keyword>
<evidence type="ECO:0000259" key="4">
    <source>
        <dbReference type="PROSITE" id="PS01124"/>
    </source>
</evidence>